<organism evidence="4 5">
    <name type="scientific">Amblyomma americanum</name>
    <name type="common">Lone star tick</name>
    <dbReference type="NCBI Taxonomy" id="6943"/>
    <lineage>
        <taxon>Eukaryota</taxon>
        <taxon>Metazoa</taxon>
        <taxon>Ecdysozoa</taxon>
        <taxon>Arthropoda</taxon>
        <taxon>Chelicerata</taxon>
        <taxon>Arachnida</taxon>
        <taxon>Acari</taxon>
        <taxon>Parasitiformes</taxon>
        <taxon>Ixodida</taxon>
        <taxon>Ixodoidea</taxon>
        <taxon>Ixodidae</taxon>
        <taxon>Amblyomminae</taxon>
        <taxon>Amblyomma</taxon>
    </lineage>
</organism>
<evidence type="ECO:0000313" key="5">
    <source>
        <dbReference type="Proteomes" id="UP001321473"/>
    </source>
</evidence>
<dbReference type="InterPro" id="IPR001878">
    <property type="entry name" value="Znf_CCHC"/>
</dbReference>
<protein>
    <recommendedName>
        <fullName evidence="3">CCHC-type domain-containing protein</fullName>
    </recommendedName>
</protein>
<sequence>MPGRGFSERRLPVGYRIVLPTLPTEDAMKTTVFLHCDIAGRPYRIQDFREPLETAGVLPFVAGIGPFQMPHVWILNLKIAEAKERLLTEGALEVKKRYCAVIEPNKHELAFRVHWVPFYVSNESVQKAFEEFGEVTGVTREQWNSQGFEDAESTTRLVCMVLKEGLSVDVLPHMSKFYGGQVSVVVPGRPPICLRCKRTGHIRRDCHTPRCSLCRSFGYEREGCVRTYARVATGTAPPHDDGSELLMDQEELENAGAPPPSGLSDGPAFQQPELPAGNEKSQGEPAAETTGKKADAAAPPEEPTKEGTTGDHDSEAPMDATVASIKRPRDYEKAPATDREHRRLERHWGGEGAKKGKLALSRSSSLTRDERPKK</sequence>
<keyword evidence="1" id="KW-0863">Zinc-finger</keyword>
<dbReference type="InterPro" id="IPR036875">
    <property type="entry name" value="Znf_CCHC_sf"/>
</dbReference>
<dbReference type="AlphaFoldDB" id="A0AAQ4FI81"/>
<name>A0AAQ4FI81_AMBAM</name>
<accession>A0AAQ4FI81</accession>
<dbReference type="SUPFAM" id="SSF57756">
    <property type="entry name" value="Retrovirus zinc finger-like domains"/>
    <property type="match status" value="1"/>
</dbReference>
<dbReference type="Proteomes" id="UP001321473">
    <property type="component" value="Unassembled WGS sequence"/>
</dbReference>
<proteinExistence type="predicted"/>
<feature type="domain" description="CCHC-type" evidence="3">
    <location>
        <begin position="193"/>
        <end position="206"/>
    </location>
</feature>
<dbReference type="EMBL" id="JARKHS020002266">
    <property type="protein sequence ID" value="KAK8786939.1"/>
    <property type="molecule type" value="Genomic_DNA"/>
</dbReference>
<dbReference type="GO" id="GO:0008270">
    <property type="term" value="F:zinc ion binding"/>
    <property type="evidence" value="ECO:0007669"/>
    <property type="project" value="UniProtKB-KW"/>
</dbReference>
<evidence type="ECO:0000256" key="2">
    <source>
        <dbReference type="SAM" id="MobiDB-lite"/>
    </source>
</evidence>
<dbReference type="PROSITE" id="PS50158">
    <property type="entry name" value="ZF_CCHC"/>
    <property type="match status" value="1"/>
</dbReference>
<keyword evidence="1" id="KW-0862">Zinc</keyword>
<evidence type="ECO:0000313" key="4">
    <source>
        <dbReference type="EMBL" id="KAK8786939.1"/>
    </source>
</evidence>
<comment type="caution">
    <text evidence="4">The sequence shown here is derived from an EMBL/GenBank/DDBJ whole genome shotgun (WGS) entry which is preliminary data.</text>
</comment>
<reference evidence="4 5" key="1">
    <citation type="journal article" date="2023" name="Arcadia Sci">
        <title>De novo assembly of a long-read Amblyomma americanum tick genome.</title>
        <authorList>
            <person name="Chou S."/>
            <person name="Poskanzer K.E."/>
            <person name="Rollins M."/>
            <person name="Thuy-Boun P.S."/>
        </authorList>
    </citation>
    <scope>NUCLEOTIDE SEQUENCE [LARGE SCALE GENOMIC DNA]</scope>
    <source>
        <strain evidence="4">F_SG_1</strain>
        <tissue evidence="4">Salivary glands</tissue>
    </source>
</reference>
<keyword evidence="5" id="KW-1185">Reference proteome</keyword>
<dbReference type="GO" id="GO:0003676">
    <property type="term" value="F:nucleic acid binding"/>
    <property type="evidence" value="ECO:0007669"/>
    <property type="project" value="InterPro"/>
</dbReference>
<feature type="region of interest" description="Disordered" evidence="2">
    <location>
        <begin position="252"/>
        <end position="374"/>
    </location>
</feature>
<evidence type="ECO:0000259" key="3">
    <source>
        <dbReference type="PROSITE" id="PS50158"/>
    </source>
</evidence>
<keyword evidence="1" id="KW-0479">Metal-binding</keyword>
<feature type="compositionally biased region" description="Basic and acidic residues" evidence="2">
    <location>
        <begin position="302"/>
        <end position="315"/>
    </location>
</feature>
<feature type="compositionally biased region" description="Basic and acidic residues" evidence="2">
    <location>
        <begin position="327"/>
        <end position="354"/>
    </location>
</feature>
<gene>
    <name evidence="4" type="ORF">V5799_023285</name>
</gene>
<evidence type="ECO:0000256" key="1">
    <source>
        <dbReference type="PROSITE-ProRule" id="PRU00047"/>
    </source>
</evidence>